<keyword evidence="2 15" id="KW-0479">Metal-binding</keyword>
<accession>A0A2N5CES1</accession>
<dbReference type="GO" id="GO:0005737">
    <property type="term" value="C:cytoplasm"/>
    <property type="evidence" value="ECO:0007669"/>
    <property type="project" value="TreeGrafter"/>
</dbReference>
<evidence type="ECO:0000256" key="14">
    <source>
        <dbReference type="PIRSR" id="PIRSR604574-1"/>
    </source>
</evidence>
<comment type="function">
    <text evidence="9">Dioxygenase that repairs alkylated DNA and RNA containing 3-methylcytosine or 1-methyladenine by oxidative demethylation. Has highest activity towards 3-methylcytosine. Has lower activity towards alkylated DNA containing ethenoadenine, and no detectable activity towards 1-methylguanine or 3-methylthymine. Accepts double-stranded and single-stranded substrates. Requires molecular oxygen, alpha-ketoglutarate and iron. Provides extensive resistance to alkylating agents such as MMS and DMS (SN2 agents), but not to MMNG and MNU (SN1 agents).</text>
</comment>
<evidence type="ECO:0000256" key="4">
    <source>
        <dbReference type="ARBA" id="ARBA00022964"/>
    </source>
</evidence>
<protein>
    <recommendedName>
        <fullName evidence="11">Alpha-ketoglutarate-dependent dioxygenase AlkB</fullName>
        <ecNumber evidence="10">1.14.11.33</ecNumber>
    </recommendedName>
    <alternativeName>
        <fullName evidence="12">Alkylated DNA repair protein AlkB</fullName>
    </alternativeName>
    <alternativeName>
        <fullName evidence="13">DNA oxidative demethylase AlkB</fullName>
    </alternativeName>
</protein>
<evidence type="ECO:0000313" key="18">
    <source>
        <dbReference type="EMBL" id="PLQ00731.1"/>
    </source>
</evidence>
<comment type="caution">
    <text evidence="18">The sequence shown here is derived from an EMBL/GenBank/DDBJ whole genome shotgun (WGS) entry which is preliminary data.</text>
</comment>
<feature type="binding site" evidence="14">
    <location>
        <position position="168"/>
    </location>
    <ligand>
        <name>substrate</name>
    </ligand>
</feature>
<dbReference type="InterPro" id="IPR037151">
    <property type="entry name" value="AlkB-like_sf"/>
</dbReference>
<feature type="binding site" evidence="14">
    <location>
        <position position="142"/>
    </location>
    <ligand>
        <name>substrate</name>
    </ligand>
</feature>
<dbReference type="GO" id="GO:0008168">
    <property type="term" value="F:methyltransferase activity"/>
    <property type="evidence" value="ECO:0007669"/>
    <property type="project" value="UniProtKB-KW"/>
</dbReference>
<gene>
    <name evidence="18" type="ORF">CYJ10_09785</name>
</gene>
<evidence type="ECO:0000256" key="12">
    <source>
        <dbReference type="ARBA" id="ARBA00080712"/>
    </source>
</evidence>
<dbReference type="STRING" id="82633.GCA_000974605_05565"/>
<evidence type="ECO:0000256" key="1">
    <source>
        <dbReference type="ARBA" id="ARBA00007879"/>
    </source>
</evidence>
<evidence type="ECO:0000256" key="8">
    <source>
        <dbReference type="ARBA" id="ARBA00050106"/>
    </source>
</evidence>
<name>A0A2N5CES1_9BURK</name>
<keyword evidence="6 15" id="KW-0408">Iron</keyword>
<comment type="similarity">
    <text evidence="1">Belongs to the alkB family.</text>
</comment>
<evidence type="ECO:0000256" key="13">
    <source>
        <dbReference type="ARBA" id="ARBA00082512"/>
    </source>
</evidence>
<dbReference type="Proteomes" id="UP000234341">
    <property type="component" value="Unassembled WGS sequence"/>
</dbReference>
<evidence type="ECO:0000256" key="5">
    <source>
        <dbReference type="ARBA" id="ARBA00023002"/>
    </source>
</evidence>
<dbReference type="EMBL" id="PJRP01000003">
    <property type="protein sequence ID" value="PLQ00731.1"/>
    <property type="molecule type" value="Genomic_DNA"/>
</dbReference>
<dbReference type="GO" id="GO:0006281">
    <property type="term" value="P:DNA repair"/>
    <property type="evidence" value="ECO:0007669"/>
    <property type="project" value="UniProtKB-KW"/>
</dbReference>
<feature type="compositionally biased region" description="Low complexity" evidence="16">
    <location>
        <begin position="1"/>
        <end position="12"/>
    </location>
</feature>
<feature type="binding site" evidence="14">
    <location>
        <begin position="127"/>
        <end position="129"/>
    </location>
    <ligand>
        <name>2-oxoglutarate</name>
        <dbReference type="ChEBI" id="CHEBI:16810"/>
    </ligand>
</feature>
<sequence length="220" mass="23525">MTFDLFDALPADPDTPPATEPLGPGAVVLRGFARDLGSALLQAVGEVSAGSPFRHLITPGGLRMSVAMTNCGEQGWVSDRTGYRYDPVDPDTGRPWPAMPGAFRQLALDAAEAAGYPGFAPDACLINRYLPGTRLSLHQDRDELDLRAPIVSVSLGLPAIFLWGGLRRADRPSRVRLAHGDVVVWGGPSRLVFHGIAPLAAGDHALTGSERINLTFRKTH</sequence>
<evidence type="ECO:0000313" key="19">
    <source>
        <dbReference type="Proteomes" id="UP000234341"/>
    </source>
</evidence>
<keyword evidence="18" id="KW-0489">Methyltransferase</keyword>
<dbReference type="OrthoDB" id="9796932at2"/>
<dbReference type="SUPFAM" id="SSF51197">
    <property type="entry name" value="Clavaminate synthase-like"/>
    <property type="match status" value="1"/>
</dbReference>
<dbReference type="InterPro" id="IPR004574">
    <property type="entry name" value="Alkb"/>
</dbReference>
<comment type="cofactor">
    <cofactor evidence="15">
        <name>Fe(2+)</name>
        <dbReference type="ChEBI" id="CHEBI:29033"/>
    </cofactor>
    <text evidence="15">Binds 1 Fe(2+) ion per subunit.</text>
</comment>
<keyword evidence="7" id="KW-0234">DNA repair</keyword>
<evidence type="ECO:0000256" key="3">
    <source>
        <dbReference type="ARBA" id="ARBA00022763"/>
    </source>
</evidence>
<proteinExistence type="inferred from homology"/>
<feature type="domain" description="Fe2OG dioxygenase" evidence="17">
    <location>
        <begin position="120"/>
        <end position="220"/>
    </location>
</feature>
<dbReference type="GO" id="GO:0035516">
    <property type="term" value="F:broad specificity oxidative DNA demethylase activity"/>
    <property type="evidence" value="ECO:0007669"/>
    <property type="project" value="UniProtKB-EC"/>
</dbReference>
<evidence type="ECO:0000256" key="7">
    <source>
        <dbReference type="ARBA" id="ARBA00023204"/>
    </source>
</evidence>
<dbReference type="FunFam" id="2.60.120.590:FF:000005">
    <property type="entry name" value="Alpha-ketoglutarate-dependent dioxygenase AlkB"/>
    <property type="match status" value="1"/>
</dbReference>
<dbReference type="EC" id="1.14.11.33" evidence="10"/>
<feature type="binding site" evidence="15">
    <location>
        <position position="138"/>
    </location>
    <ligand>
        <name>Fe cation</name>
        <dbReference type="ChEBI" id="CHEBI:24875"/>
        <note>catalytic</note>
    </ligand>
</feature>
<evidence type="ECO:0000256" key="10">
    <source>
        <dbReference type="ARBA" id="ARBA00066725"/>
    </source>
</evidence>
<reference evidence="18 19" key="1">
    <citation type="submission" date="2017-12" db="EMBL/GenBank/DDBJ databases">
        <title>Genome sequence of the active heterotrophic nitrifier-denitrifier, Cupriavidus pauculus UM1.</title>
        <authorList>
            <person name="Putonti C."/>
            <person name="Castignetti D."/>
        </authorList>
    </citation>
    <scope>NUCLEOTIDE SEQUENCE [LARGE SCALE GENOMIC DNA]</scope>
    <source>
        <strain evidence="18 19">UM1</strain>
    </source>
</reference>
<feature type="binding site" evidence="14">
    <location>
        <position position="76"/>
    </location>
    <ligand>
        <name>substrate</name>
    </ligand>
</feature>
<keyword evidence="5" id="KW-0560">Oxidoreductase</keyword>
<dbReference type="Gene3D" id="2.60.120.590">
    <property type="entry name" value="Alpha-ketoglutarate-dependent dioxygenase AlkB-like"/>
    <property type="match status" value="1"/>
</dbReference>
<feature type="binding site" evidence="15">
    <location>
        <position position="194"/>
    </location>
    <ligand>
        <name>Fe cation</name>
        <dbReference type="ChEBI" id="CHEBI:24875"/>
        <note>catalytic</note>
    </ligand>
</feature>
<evidence type="ECO:0000256" key="15">
    <source>
        <dbReference type="PIRSR" id="PIRSR604574-2"/>
    </source>
</evidence>
<dbReference type="GO" id="GO:0035515">
    <property type="term" value="F:oxidative RNA demethylase activity"/>
    <property type="evidence" value="ECO:0007669"/>
    <property type="project" value="TreeGrafter"/>
</dbReference>
<feature type="binding site" evidence="14">
    <location>
        <begin position="211"/>
        <end position="217"/>
    </location>
    <ligand>
        <name>2-oxoglutarate</name>
        <dbReference type="ChEBI" id="CHEBI:16810"/>
    </ligand>
</feature>
<dbReference type="RefSeq" id="WP_101681298.1">
    <property type="nucleotide sequence ID" value="NZ_PJRP01000003.1"/>
</dbReference>
<keyword evidence="3" id="KW-0227">DNA damage</keyword>
<evidence type="ECO:0000256" key="11">
    <source>
        <dbReference type="ARBA" id="ARBA00072243"/>
    </source>
</evidence>
<feature type="region of interest" description="Disordered" evidence="16">
    <location>
        <begin position="1"/>
        <end position="23"/>
    </location>
</feature>
<evidence type="ECO:0000256" key="2">
    <source>
        <dbReference type="ARBA" id="ARBA00022723"/>
    </source>
</evidence>
<organism evidence="18 19">
    <name type="scientific">Cupriavidus pauculus</name>
    <dbReference type="NCBI Taxonomy" id="82633"/>
    <lineage>
        <taxon>Bacteria</taxon>
        <taxon>Pseudomonadati</taxon>
        <taxon>Pseudomonadota</taxon>
        <taxon>Betaproteobacteria</taxon>
        <taxon>Burkholderiales</taxon>
        <taxon>Burkholderiaceae</taxon>
        <taxon>Cupriavidus</taxon>
    </lineage>
</organism>
<keyword evidence="18" id="KW-0808">Transferase</keyword>
<dbReference type="Pfam" id="PF13532">
    <property type="entry name" value="2OG-FeII_Oxy_2"/>
    <property type="match status" value="1"/>
</dbReference>
<dbReference type="PANTHER" id="PTHR16557">
    <property type="entry name" value="ALKYLATED DNA REPAIR PROTEIN ALKB-RELATED"/>
    <property type="match status" value="1"/>
</dbReference>
<evidence type="ECO:0000256" key="9">
    <source>
        <dbReference type="ARBA" id="ARBA00055649"/>
    </source>
</evidence>
<feature type="binding site" evidence="15">
    <location>
        <position position="140"/>
    </location>
    <ligand>
        <name>Fe cation</name>
        <dbReference type="ChEBI" id="CHEBI:24875"/>
        <note>catalytic</note>
    </ligand>
</feature>
<dbReference type="AlphaFoldDB" id="A0A2N5CES1"/>
<keyword evidence="4" id="KW-0223">Dioxygenase</keyword>
<dbReference type="GO" id="GO:0035513">
    <property type="term" value="P:oxidative RNA demethylation"/>
    <property type="evidence" value="ECO:0007669"/>
    <property type="project" value="TreeGrafter"/>
</dbReference>
<evidence type="ECO:0000259" key="17">
    <source>
        <dbReference type="PROSITE" id="PS51471"/>
    </source>
</evidence>
<feature type="binding site" evidence="14">
    <location>
        <begin position="83"/>
        <end position="85"/>
    </location>
    <ligand>
        <name>substrate</name>
    </ligand>
</feature>
<dbReference type="NCBIfam" id="NF011930">
    <property type="entry name" value="PRK15401.1"/>
    <property type="match status" value="1"/>
</dbReference>
<dbReference type="PANTHER" id="PTHR16557:SF2">
    <property type="entry name" value="NUCLEIC ACID DIOXYGENASE ALKBH1"/>
    <property type="match status" value="1"/>
</dbReference>
<dbReference type="GO" id="GO:0008198">
    <property type="term" value="F:ferrous iron binding"/>
    <property type="evidence" value="ECO:0007669"/>
    <property type="project" value="TreeGrafter"/>
</dbReference>
<dbReference type="InterPro" id="IPR027450">
    <property type="entry name" value="AlkB-like"/>
</dbReference>
<comment type="catalytic activity">
    <reaction evidence="8">
        <text>a methylated nucleobase within DNA + 2-oxoglutarate + O2 = a nucleobase within DNA + formaldehyde + succinate + CO2</text>
        <dbReference type="Rhea" id="RHEA:30299"/>
        <dbReference type="Rhea" id="RHEA-COMP:12192"/>
        <dbReference type="Rhea" id="RHEA-COMP:12193"/>
        <dbReference type="ChEBI" id="CHEBI:15379"/>
        <dbReference type="ChEBI" id="CHEBI:16526"/>
        <dbReference type="ChEBI" id="CHEBI:16810"/>
        <dbReference type="ChEBI" id="CHEBI:16842"/>
        <dbReference type="ChEBI" id="CHEBI:30031"/>
        <dbReference type="ChEBI" id="CHEBI:32875"/>
        <dbReference type="ChEBI" id="CHEBI:64428"/>
        <dbReference type="EC" id="1.14.11.33"/>
    </reaction>
</comment>
<evidence type="ECO:0000256" key="6">
    <source>
        <dbReference type="ARBA" id="ARBA00023004"/>
    </source>
</evidence>
<evidence type="ECO:0000256" key="16">
    <source>
        <dbReference type="SAM" id="MobiDB-lite"/>
    </source>
</evidence>
<dbReference type="InterPro" id="IPR005123">
    <property type="entry name" value="Oxoglu/Fe-dep_dioxygenase_dom"/>
</dbReference>
<dbReference type="GO" id="GO:0032259">
    <property type="term" value="P:methylation"/>
    <property type="evidence" value="ECO:0007669"/>
    <property type="project" value="UniProtKB-KW"/>
</dbReference>
<dbReference type="PROSITE" id="PS51471">
    <property type="entry name" value="FE2OG_OXY"/>
    <property type="match status" value="1"/>
</dbReference>